<dbReference type="AlphaFoldDB" id="A0A7K4NMV9"/>
<dbReference type="EMBL" id="JACAST010000009">
    <property type="protein sequence ID" value="NWK02020.1"/>
    <property type="molecule type" value="Genomic_DNA"/>
</dbReference>
<gene>
    <name evidence="1" type="ORF">HX804_01755</name>
</gene>
<evidence type="ECO:0000313" key="1">
    <source>
        <dbReference type="EMBL" id="NWK02020.1"/>
    </source>
</evidence>
<evidence type="ECO:0000313" key="2">
    <source>
        <dbReference type="Proteomes" id="UP000529843"/>
    </source>
</evidence>
<accession>A0A7K4NMV9</accession>
<comment type="caution">
    <text evidence="1">The sequence shown here is derived from an EMBL/GenBank/DDBJ whole genome shotgun (WGS) entry which is preliminary data.</text>
</comment>
<protein>
    <submittedName>
        <fullName evidence="1">Uncharacterized protein</fullName>
    </submittedName>
</protein>
<sequence>MNDKEKIQEALGMLDELDKQMNESEKEYQAIFQKDSKNLAEHREQIKSDALVLMKSIRKILES</sequence>
<organism evidence="1 2">
    <name type="scientific">Marine Group I thaumarchaeote</name>
    <dbReference type="NCBI Taxonomy" id="2511932"/>
    <lineage>
        <taxon>Archaea</taxon>
        <taxon>Nitrososphaerota</taxon>
        <taxon>Marine Group I</taxon>
    </lineage>
</organism>
<dbReference type="Proteomes" id="UP000529843">
    <property type="component" value="Unassembled WGS sequence"/>
</dbReference>
<reference evidence="1 2" key="1">
    <citation type="journal article" date="2019" name="Environ. Microbiol.">
        <title>Genomics insights into ecotype formation of ammonia-oxidizing archaea in the deep ocean.</title>
        <authorList>
            <person name="Wang Y."/>
            <person name="Huang J.M."/>
            <person name="Cui G.J."/>
            <person name="Nunoura T."/>
            <person name="Takaki Y."/>
            <person name="Li W.L."/>
            <person name="Li J."/>
            <person name="Gao Z.M."/>
            <person name="Takai K."/>
            <person name="Zhang A.Q."/>
            <person name="Stepanauskas R."/>
        </authorList>
    </citation>
    <scope>NUCLEOTIDE SEQUENCE [LARGE SCALE GENOMIC DNA]</scope>
    <source>
        <strain evidence="1 2">N8</strain>
    </source>
</reference>
<name>A0A7K4NMV9_9ARCH</name>
<proteinExistence type="predicted"/>